<dbReference type="AlphaFoldDB" id="U1NIK9"/>
<name>U1NIK9_9EURY</name>
<gene>
    <name evidence="1" type="ORF">J07HQW2_03526</name>
</gene>
<dbReference type="Proteomes" id="UP000030710">
    <property type="component" value="Unassembled WGS sequence"/>
</dbReference>
<reference evidence="1 2" key="1">
    <citation type="journal article" date="2013" name="PLoS ONE">
        <title>Assembly-driven community genomics of a hypersaline microbial ecosystem.</title>
        <authorList>
            <person name="Podell S."/>
            <person name="Ugalde J.A."/>
            <person name="Narasingarao P."/>
            <person name="Banfield J.F."/>
            <person name="Heidelberg K.B."/>
            <person name="Allen E.E."/>
        </authorList>
    </citation>
    <scope>NUCLEOTIDE SEQUENCE [LARGE SCALE GENOMIC DNA]</scope>
    <source>
        <strain evidence="2">J07HQW2</strain>
    </source>
</reference>
<evidence type="ECO:0000313" key="1">
    <source>
        <dbReference type="EMBL" id="ERG97040.1"/>
    </source>
</evidence>
<proteinExistence type="predicted"/>
<organism evidence="1 2">
    <name type="scientific">Haloquadratum walsbyi J07HQW2</name>
    <dbReference type="NCBI Taxonomy" id="1238425"/>
    <lineage>
        <taxon>Archaea</taxon>
        <taxon>Methanobacteriati</taxon>
        <taxon>Methanobacteriota</taxon>
        <taxon>Stenosarchaea group</taxon>
        <taxon>Halobacteria</taxon>
        <taxon>Halobacteriales</taxon>
        <taxon>Haloferacaceae</taxon>
        <taxon>Haloquadratum</taxon>
    </lineage>
</organism>
<dbReference type="STRING" id="1238425.J07HQW2_03526"/>
<dbReference type="HOGENOM" id="CLU_119365_0_0_2"/>
<sequence length="170" mass="18444">MTRRQLPFVTATVPTMEAGVTAARRLTSASLDRQVDVQSEQALTVANVEVTGSDTPFNQIGNNNISFQIAIESNVDDAFKPIPSTQNSIAGPFAVQFRFNIPTHIQLTTIQFRDGDGDNIVQSGIETYIGKLPAKTTEDVIIEFNITDTAQPGSKNISVYIDPLSVDEQG</sequence>
<accession>U1NIK9</accession>
<evidence type="ECO:0000313" key="2">
    <source>
        <dbReference type="Proteomes" id="UP000030710"/>
    </source>
</evidence>
<dbReference type="EMBL" id="KE356561">
    <property type="protein sequence ID" value="ERG97040.1"/>
    <property type="molecule type" value="Genomic_DNA"/>
</dbReference>
<protein>
    <submittedName>
        <fullName evidence="1">Uncharacterized protein</fullName>
    </submittedName>
</protein>
<dbReference type="RefSeq" id="WP_021056502.1">
    <property type="nucleotide sequence ID" value="NZ_KE356561.1"/>
</dbReference>